<evidence type="ECO:0000256" key="1">
    <source>
        <dbReference type="SAM" id="Phobius"/>
    </source>
</evidence>
<keyword evidence="3" id="KW-1185">Reference proteome</keyword>
<protein>
    <submittedName>
        <fullName evidence="2">Uncharacterized protein</fullName>
    </submittedName>
</protein>
<feature type="transmembrane region" description="Helical" evidence="1">
    <location>
        <begin position="75"/>
        <end position="97"/>
    </location>
</feature>
<organism evidence="2">
    <name type="scientific">Oryza glumipatula</name>
    <dbReference type="NCBI Taxonomy" id="40148"/>
    <lineage>
        <taxon>Eukaryota</taxon>
        <taxon>Viridiplantae</taxon>
        <taxon>Streptophyta</taxon>
        <taxon>Embryophyta</taxon>
        <taxon>Tracheophyta</taxon>
        <taxon>Spermatophyta</taxon>
        <taxon>Magnoliopsida</taxon>
        <taxon>Liliopsida</taxon>
        <taxon>Poales</taxon>
        <taxon>Poaceae</taxon>
        <taxon>BOP clade</taxon>
        <taxon>Oryzoideae</taxon>
        <taxon>Oryzeae</taxon>
        <taxon>Oryzinae</taxon>
        <taxon>Oryza</taxon>
    </lineage>
</organism>
<keyword evidence="1" id="KW-0472">Membrane</keyword>
<dbReference type="Gramene" id="OGLUM12G12630.1">
    <property type="protein sequence ID" value="OGLUM12G12630.1"/>
    <property type="gene ID" value="OGLUM12G12630"/>
</dbReference>
<sequence length="158" mass="16864">MSITNYKDMERVSCPQGPFHFIDFTTRLTRLCMGPDPWREYALISTTNNEDLERVPPPQSTLTTSMPSGANSPTAAIAVAAVFAVLVLSSSVAPAAAKMFCGSCDDICTASCIYADTIPRACAPQCDGCSPEACQSCLQALRQECLTSCGDSCRKNCT</sequence>
<keyword evidence="1" id="KW-0812">Transmembrane</keyword>
<evidence type="ECO:0000313" key="2">
    <source>
        <dbReference type="EnsemblPlants" id="OGLUM12G12630.1"/>
    </source>
</evidence>
<keyword evidence="1" id="KW-1133">Transmembrane helix</keyword>
<dbReference type="Proteomes" id="UP000026961">
    <property type="component" value="Chromosome 12"/>
</dbReference>
<reference evidence="2" key="1">
    <citation type="submission" date="2015-04" db="UniProtKB">
        <authorList>
            <consortium name="EnsemblPlants"/>
        </authorList>
    </citation>
    <scope>IDENTIFICATION</scope>
</reference>
<dbReference type="AlphaFoldDB" id="A0A0E0BSE5"/>
<evidence type="ECO:0000313" key="3">
    <source>
        <dbReference type="Proteomes" id="UP000026961"/>
    </source>
</evidence>
<reference evidence="2" key="2">
    <citation type="submission" date="2018-05" db="EMBL/GenBank/DDBJ databases">
        <title>OgluRS3 (Oryza glumaepatula Reference Sequence Version 3).</title>
        <authorList>
            <person name="Zhang J."/>
            <person name="Kudrna D."/>
            <person name="Lee S."/>
            <person name="Talag J."/>
            <person name="Welchert J."/>
            <person name="Wing R.A."/>
        </authorList>
    </citation>
    <scope>NUCLEOTIDE SEQUENCE [LARGE SCALE GENOMIC DNA]</scope>
</reference>
<proteinExistence type="predicted"/>
<name>A0A0E0BSE5_9ORYZ</name>
<dbReference type="HOGENOM" id="CLU_1672019_0_0_1"/>
<dbReference type="EnsemblPlants" id="OGLUM12G12630.1">
    <property type="protein sequence ID" value="OGLUM12G12630.1"/>
    <property type="gene ID" value="OGLUM12G12630"/>
</dbReference>
<accession>A0A0E0BSE5</accession>